<keyword evidence="3" id="KW-1185">Reference proteome</keyword>
<feature type="compositionally biased region" description="Pro residues" evidence="1">
    <location>
        <begin position="1"/>
        <end position="18"/>
    </location>
</feature>
<sequence length="239" mass="25991">MAQPPPPLLKHPVGPSPTPNVAQGANGAATTAGAQFMPRREFIRDHRIASSFSLLALSGSGFVRLYSFSATVITALRRLFDYRSLISSVREHAPKHFFEFSLEGKPWSNAKSITSEKLIIDILTIILHCGYIFLSTIDYGREPDDKLAIVFSRPQVAPPGPFPFSNGSAVSLNPSVVKTPFAISFSSTTLLRVVGPPLHSTPAVLQAVRGAWPRGVISEKKVGDATYEFKLKGYKCEHG</sequence>
<evidence type="ECO:0000313" key="2">
    <source>
        <dbReference type="EMBL" id="EKM60975.1"/>
    </source>
</evidence>
<dbReference type="KEGG" id="pco:PHACADRAFT_247230"/>
<reference evidence="2 3" key="1">
    <citation type="journal article" date="2012" name="BMC Genomics">
        <title>Comparative genomics of the white-rot fungi, Phanerochaete carnosa and P. chrysosporium, to elucidate the genetic basis of the distinct wood types they colonize.</title>
        <authorList>
            <person name="Suzuki H."/>
            <person name="MacDonald J."/>
            <person name="Syed K."/>
            <person name="Salamov A."/>
            <person name="Hori C."/>
            <person name="Aerts A."/>
            <person name="Henrissat B."/>
            <person name="Wiebenga A."/>
            <person name="vanKuyk P.A."/>
            <person name="Barry K."/>
            <person name="Lindquist E."/>
            <person name="LaButti K."/>
            <person name="Lapidus A."/>
            <person name="Lucas S."/>
            <person name="Coutinho P."/>
            <person name="Gong Y."/>
            <person name="Samejima M."/>
            <person name="Mahadevan R."/>
            <person name="Abou-Zaid M."/>
            <person name="de Vries R.P."/>
            <person name="Igarashi K."/>
            <person name="Yadav J.S."/>
            <person name="Grigoriev I.V."/>
            <person name="Master E.R."/>
        </authorList>
    </citation>
    <scope>NUCLEOTIDE SEQUENCE [LARGE SCALE GENOMIC DNA]</scope>
    <source>
        <strain evidence="2 3">HHB-10118-sp</strain>
    </source>
</reference>
<name>K5WNF9_PHACS</name>
<gene>
    <name evidence="2" type="ORF">PHACADRAFT_247230</name>
</gene>
<dbReference type="OrthoDB" id="3358646at2759"/>
<dbReference type="AlphaFoldDB" id="K5WNF9"/>
<dbReference type="Proteomes" id="UP000008370">
    <property type="component" value="Unassembled WGS sequence"/>
</dbReference>
<protein>
    <submittedName>
        <fullName evidence="2">Uncharacterized protein</fullName>
    </submittedName>
</protein>
<dbReference type="RefSeq" id="XP_007390414.1">
    <property type="nucleotide sequence ID" value="XM_007390352.1"/>
</dbReference>
<dbReference type="GeneID" id="18914026"/>
<dbReference type="HOGENOM" id="CLU_1161495_0_0_1"/>
<proteinExistence type="predicted"/>
<dbReference type="InParanoid" id="K5WNF9"/>
<dbReference type="PANTHER" id="PTHR38696">
    <property type="entry name" value="MEDIATOR OF RNA POLYMERASE II TRANSCRIPTION SUBUNIT 13"/>
    <property type="match status" value="1"/>
</dbReference>
<evidence type="ECO:0000256" key="1">
    <source>
        <dbReference type="SAM" id="MobiDB-lite"/>
    </source>
</evidence>
<feature type="region of interest" description="Disordered" evidence="1">
    <location>
        <begin position="1"/>
        <end position="30"/>
    </location>
</feature>
<organism evidence="2 3">
    <name type="scientific">Phanerochaete carnosa (strain HHB-10118-sp)</name>
    <name type="common">White-rot fungus</name>
    <name type="synonym">Peniophora carnosa</name>
    <dbReference type="NCBI Taxonomy" id="650164"/>
    <lineage>
        <taxon>Eukaryota</taxon>
        <taxon>Fungi</taxon>
        <taxon>Dikarya</taxon>
        <taxon>Basidiomycota</taxon>
        <taxon>Agaricomycotina</taxon>
        <taxon>Agaricomycetes</taxon>
        <taxon>Polyporales</taxon>
        <taxon>Phanerochaetaceae</taxon>
        <taxon>Phanerochaete</taxon>
    </lineage>
</organism>
<evidence type="ECO:0000313" key="3">
    <source>
        <dbReference type="Proteomes" id="UP000008370"/>
    </source>
</evidence>
<dbReference type="PANTHER" id="PTHR38696:SF1">
    <property type="entry name" value="MEDIATOR OF RNA POLYMERASE II TRANSCRIPTION SUBUNIT 13"/>
    <property type="match status" value="1"/>
</dbReference>
<dbReference type="EMBL" id="JH930468">
    <property type="protein sequence ID" value="EKM60975.1"/>
    <property type="molecule type" value="Genomic_DNA"/>
</dbReference>
<accession>K5WNF9</accession>